<dbReference type="GO" id="GO:0004637">
    <property type="term" value="F:phosphoribosylamine-glycine ligase activity"/>
    <property type="evidence" value="ECO:0007669"/>
    <property type="project" value="InterPro"/>
</dbReference>
<accession>X0YWU5</accession>
<dbReference type="EMBL" id="BART01003737">
    <property type="protein sequence ID" value="GAG60690.1"/>
    <property type="molecule type" value="Genomic_DNA"/>
</dbReference>
<dbReference type="Gene3D" id="3.30.1490.20">
    <property type="entry name" value="ATP-grasp fold, A domain"/>
    <property type="match status" value="1"/>
</dbReference>
<evidence type="ECO:0000313" key="5">
    <source>
        <dbReference type="EMBL" id="GAG60690.1"/>
    </source>
</evidence>
<dbReference type="Pfam" id="PF02844">
    <property type="entry name" value="GARS_N"/>
    <property type="match status" value="1"/>
</dbReference>
<dbReference type="GO" id="GO:0009113">
    <property type="term" value="P:purine nucleobase biosynthetic process"/>
    <property type="evidence" value="ECO:0007669"/>
    <property type="project" value="InterPro"/>
</dbReference>
<dbReference type="PROSITE" id="PS50975">
    <property type="entry name" value="ATP_GRASP"/>
    <property type="match status" value="1"/>
</dbReference>
<dbReference type="GO" id="GO:0046872">
    <property type="term" value="F:metal ion binding"/>
    <property type="evidence" value="ECO:0007669"/>
    <property type="project" value="InterPro"/>
</dbReference>
<organism evidence="5">
    <name type="scientific">marine sediment metagenome</name>
    <dbReference type="NCBI Taxonomy" id="412755"/>
    <lineage>
        <taxon>unclassified sequences</taxon>
        <taxon>metagenomes</taxon>
        <taxon>ecological metagenomes</taxon>
    </lineage>
</organism>
<dbReference type="PROSITE" id="PS00184">
    <property type="entry name" value="GARS"/>
    <property type="match status" value="1"/>
</dbReference>
<evidence type="ECO:0000256" key="1">
    <source>
        <dbReference type="ARBA" id="ARBA00022598"/>
    </source>
</evidence>
<keyword evidence="3" id="KW-0067">ATP-binding</keyword>
<dbReference type="InterPro" id="IPR020562">
    <property type="entry name" value="PRibGlycinamide_synth_N"/>
</dbReference>
<dbReference type="InterPro" id="IPR020559">
    <property type="entry name" value="PRibGlycinamide_synth_CS"/>
</dbReference>
<feature type="non-terminal residue" evidence="5">
    <location>
        <position position="329"/>
    </location>
</feature>
<dbReference type="Gene3D" id="3.40.50.20">
    <property type="match status" value="1"/>
</dbReference>
<gene>
    <name evidence="5" type="ORF">S01H4_10001</name>
</gene>
<comment type="caution">
    <text evidence="5">The sequence shown here is derived from an EMBL/GenBank/DDBJ whole genome shotgun (WGS) entry which is preliminary data.</text>
</comment>
<sequence>LVEKIYAAPGNAGIAEIAECIDINISENNFDSLIKLVEDKGIDLTVVGPEAPLVDGIVDYFDLKGYKIFGPNRQAAAMEGSKVFTKELLQKYGIPTPDGIIFKKENYRKARDYIEKRSSFPVVIKSDGLAAGKGVVIADDKNQAIEAIKDCFIRGRFGSSGDRIIIEDFLSGYEVSVLCLCDGKKIIPMAPAQDYKRIFDNDRGKNTGGMGSYSPVPMVENQTYRKILNEIIFPTGAAMVRENIKYKGILYAGILIKEEKPYLLEYNCRFGDPETQVVLPRLKDDLVPLLLGCVEENLTREKLDWDEDKCVCVTAASEGYPESSSSGDI</sequence>
<dbReference type="SUPFAM" id="SSF52440">
    <property type="entry name" value="PreATP-grasp domain"/>
    <property type="match status" value="1"/>
</dbReference>
<dbReference type="AlphaFoldDB" id="X0YWU5"/>
<dbReference type="SMART" id="SM01209">
    <property type="entry name" value="GARS_A"/>
    <property type="match status" value="1"/>
</dbReference>
<evidence type="ECO:0000259" key="4">
    <source>
        <dbReference type="PROSITE" id="PS50975"/>
    </source>
</evidence>
<reference evidence="5" key="1">
    <citation type="journal article" date="2014" name="Front. Microbiol.">
        <title>High frequency of phylogenetically diverse reductive dehalogenase-homologous genes in deep subseafloor sedimentary metagenomes.</title>
        <authorList>
            <person name="Kawai M."/>
            <person name="Futagami T."/>
            <person name="Toyoda A."/>
            <person name="Takaki Y."/>
            <person name="Nishi S."/>
            <person name="Hori S."/>
            <person name="Arai W."/>
            <person name="Tsubouchi T."/>
            <person name="Morono Y."/>
            <person name="Uchiyama I."/>
            <person name="Ito T."/>
            <person name="Fujiyama A."/>
            <person name="Inagaki F."/>
            <person name="Takami H."/>
        </authorList>
    </citation>
    <scope>NUCLEOTIDE SEQUENCE</scope>
    <source>
        <strain evidence="5">Expedition CK06-06</strain>
    </source>
</reference>
<dbReference type="InterPro" id="IPR013815">
    <property type="entry name" value="ATP_grasp_subdomain_1"/>
</dbReference>
<keyword evidence="1" id="KW-0436">Ligase</keyword>
<proteinExistence type="predicted"/>
<evidence type="ECO:0000256" key="2">
    <source>
        <dbReference type="ARBA" id="ARBA00022741"/>
    </source>
</evidence>
<evidence type="ECO:0000256" key="3">
    <source>
        <dbReference type="ARBA" id="ARBA00022840"/>
    </source>
</evidence>
<dbReference type="InterPro" id="IPR020561">
    <property type="entry name" value="PRibGlycinamid_synth_ATP-grasp"/>
</dbReference>
<dbReference type="SUPFAM" id="SSF56059">
    <property type="entry name" value="Glutathione synthetase ATP-binding domain-like"/>
    <property type="match status" value="1"/>
</dbReference>
<dbReference type="InterPro" id="IPR011761">
    <property type="entry name" value="ATP-grasp"/>
</dbReference>
<dbReference type="Pfam" id="PF01071">
    <property type="entry name" value="GARS_A"/>
    <property type="match status" value="1"/>
</dbReference>
<dbReference type="InterPro" id="IPR000115">
    <property type="entry name" value="PRibGlycinamide_synth"/>
</dbReference>
<dbReference type="PANTHER" id="PTHR43472:SF1">
    <property type="entry name" value="PHOSPHORIBOSYLAMINE--GLYCINE LIGASE, CHLOROPLASTIC"/>
    <property type="match status" value="1"/>
</dbReference>
<dbReference type="InterPro" id="IPR016185">
    <property type="entry name" value="PreATP-grasp_dom_sf"/>
</dbReference>
<keyword evidence="2" id="KW-0547">Nucleotide-binding</keyword>
<dbReference type="PANTHER" id="PTHR43472">
    <property type="entry name" value="PHOSPHORIBOSYLAMINE--GLYCINE LIGASE"/>
    <property type="match status" value="1"/>
</dbReference>
<dbReference type="GO" id="GO:0005524">
    <property type="term" value="F:ATP binding"/>
    <property type="evidence" value="ECO:0007669"/>
    <property type="project" value="UniProtKB-KW"/>
</dbReference>
<feature type="domain" description="ATP-grasp" evidence="4">
    <location>
        <begin position="86"/>
        <end position="295"/>
    </location>
</feature>
<protein>
    <recommendedName>
        <fullName evidence="4">ATP-grasp domain-containing protein</fullName>
    </recommendedName>
</protein>
<feature type="non-terminal residue" evidence="5">
    <location>
        <position position="1"/>
    </location>
</feature>
<name>X0YWU5_9ZZZZ</name>
<dbReference type="Gene3D" id="3.30.470.20">
    <property type="entry name" value="ATP-grasp fold, B domain"/>
    <property type="match status" value="1"/>
</dbReference>
<dbReference type="NCBIfam" id="TIGR00877">
    <property type="entry name" value="purD"/>
    <property type="match status" value="1"/>
</dbReference>